<dbReference type="GO" id="GO:0006397">
    <property type="term" value="P:mRNA processing"/>
    <property type="evidence" value="ECO:0007669"/>
    <property type="project" value="UniProtKB-KW"/>
</dbReference>
<keyword evidence="20" id="KW-1185">Reference proteome</keyword>
<dbReference type="Pfam" id="PF03159">
    <property type="entry name" value="XRN_N"/>
    <property type="match status" value="1"/>
</dbReference>
<dbReference type="InterPro" id="IPR016494">
    <property type="entry name" value="5_3_exoribonuclease_1"/>
</dbReference>
<feature type="domain" description="5'-3' exoribonuclease 1 SH3-like" evidence="16">
    <location>
        <begin position="1089"/>
        <end position="1162"/>
    </location>
</feature>
<feature type="compositionally biased region" description="Basic and acidic residues" evidence="13">
    <location>
        <begin position="1355"/>
        <end position="1370"/>
    </location>
</feature>
<organism evidence="19 20">
    <name type="scientific">Rhynchophorus ferrugineus</name>
    <name type="common">Red palm weevil</name>
    <name type="synonym">Curculio ferrugineus</name>
    <dbReference type="NCBI Taxonomy" id="354439"/>
    <lineage>
        <taxon>Eukaryota</taxon>
        <taxon>Metazoa</taxon>
        <taxon>Ecdysozoa</taxon>
        <taxon>Arthropoda</taxon>
        <taxon>Hexapoda</taxon>
        <taxon>Insecta</taxon>
        <taxon>Pterygota</taxon>
        <taxon>Neoptera</taxon>
        <taxon>Endopterygota</taxon>
        <taxon>Coleoptera</taxon>
        <taxon>Polyphaga</taxon>
        <taxon>Cucujiformia</taxon>
        <taxon>Curculionidae</taxon>
        <taxon>Dryophthorinae</taxon>
        <taxon>Rhynchophorus</taxon>
    </lineage>
</organism>
<keyword evidence="7 12" id="KW-0269">Exonuclease</keyword>
<keyword evidence="12" id="KW-0694">RNA-binding</keyword>
<dbReference type="Pfam" id="PF18129">
    <property type="entry name" value="SH3_12"/>
    <property type="match status" value="1"/>
</dbReference>
<evidence type="ECO:0000256" key="6">
    <source>
        <dbReference type="ARBA" id="ARBA00022801"/>
    </source>
</evidence>
<feature type="compositionally biased region" description="Basic and acidic residues" evidence="13">
    <location>
        <begin position="1248"/>
        <end position="1257"/>
    </location>
</feature>
<keyword evidence="8" id="KW-0805">Transcription regulation</keyword>
<dbReference type="InterPro" id="IPR041385">
    <property type="entry name" value="SH3_12"/>
</dbReference>
<dbReference type="GO" id="GO:0006364">
    <property type="term" value="P:rRNA processing"/>
    <property type="evidence" value="ECO:0007669"/>
    <property type="project" value="UniProtKB-KW"/>
</dbReference>
<dbReference type="GO" id="GO:0006353">
    <property type="term" value="P:DNA-templated transcription termination"/>
    <property type="evidence" value="ECO:0007669"/>
    <property type="project" value="UniProtKB-KW"/>
</dbReference>
<dbReference type="OrthoDB" id="372487at2759"/>
<sequence length="1588" mass="182804">MGVPKFFRFISERYPCLSEVVKDYQIPEFDNMYLDMNGIIHICSHPDDNNPHFRITEEKIFKDIFHYLEVLFRMIRPRKLFFMAIDGVAPRAKMNQQRGRRFRSAKDAEKMEREALKKGEALPTEARFDSNCITPGTIFMARLHSQLKYFVTDKVSNDPLWRDVTVILSGHETPGEGEHKIMDYIRYLKAQPGYDPNTRHCLYGLDADLIMLGLCTHEPHFSLLREEIKYGKKSSKRDSVPEEITFFLLHLSLMREYIELEFQPVKDKLLNFKFDLENIIDDWVLMGFLVGNDFIPHLPNLHIANGALPTLYKAYMEVLPTLDGYINEAGTLNLVRFEKFMQTLANIDLENFEEIRDDLLYMEAKTGRKQNAFSKVSSGKELEPWSHDEVDEAFECLELEPNKPQMDSGLAALIQKTNDMCLEDSDDQADDESDDIAFENFKKEYYKNKLEYAKVTPEVLRDQAEGYVKAIQWNLNYYYNGVCSWSWYYPHHYAPYISDIKGFSNLNIEFDLGAPFKPYEQLLAVLPPASQNLLPTVYHSLMTSDESPLKKFYPDNFLTDLNGKRQEWEAVVLLPFLDEEILLKAMRSCNEKLTPEEKDRNTHGPMYLFSYTNDDLGRLEAPDYFPVVRHNHAKIVTMSLQDIRIPKEKLIKGIYPGAVFDIFYPGFPTMKHLQYVGNLEKAKIRVFNQASRYESMILNIISKEDKDTPPLHLLGTTVFVSWPHLVEARVVAISTKERKYHWKPNAEIYSDCTIELYENDKCFATDGSGIIERYKDHLGIKVGKVRVLCHVQKMIGRKYVFSKNGRLTLEKQFAEFESVYPLQTIVSDIAAYDEHQSVFRDVLDVFQAGAVCFTLCNPYYGSKGTVLDSKEAIKSGRIKISVSTSSEPDFTEIRKLHIRVNNSYRPINVVASQLGMGSFLLSRITGSVYVSVPDGEGGWKNVNVGLDLKFTKKNYEVPGYTRKVNNTWYYSDKCTELVKRYSEDFPAIFQYFSHNENAFSSAEEIFGDNWETKLKELKDWLKSLPSYSMEKRFCGSVYTDPAIVKEVESTVDNYLEKVEPKKITMQVKPIFLYKPELIRGNLLPDDKMDVELFDRVVNIRDGYTVPFGLKGTIIFKSEFISTANDWETMYDIVFDEPFDGGLSLSYCSPGRGYRLPKTAFINISYGTRLLEKKMGKQDNLMMFKQRNDWNNPDKPNFFNQTKPNNLSTQGSAFASFNQLAVTSQEIAYEKNQQSRKPSSPKKSKNKQKFNDDYFPKEVNNDSAEMKRCLGKKPTEYDDILYEKFLLNLKTKSPKKKKNQSLEINAKRNGLESNVSVVDASSNVPFEMLVNNSGNKGVTVDPDFFNNLLRINSPQKEKNESFKLKDQRNEPQRNVSVKDTSSTVSFEMLAEISEKALPSVKLSTYYQSNNLGMPRYQYLERDNVFTAQISLPNKELIIGQPAKTKADATENVATMVLKQLIEKSSAKQPLPHEQSQILPEPPKTWMQPLKSVASSTLVKVEHRKDQALKTALNYPFVPTQVIKRQTSKNTSDQTPEVPLSTYNDVSHSITNQENVSEVDKATQNSGQSHKRNKKHRSRRSRIAANFPSP</sequence>
<dbReference type="CDD" id="cd18673">
    <property type="entry name" value="PIN_XRN1-2-like"/>
    <property type="match status" value="1"/>
</dbReference>
<dbReference type="GO" id="GO:0005634">
    <property type="term" value="C:nucleus"/>
    <property type="evidence" value="ECO:0007669"/>
    <property type="project" value="UniProtKB-SubCell"/>
</dbReference>
<feature type="region of interest" description="Disordered" evidence="13">
    <location>
        <begin position="1228"/>
        <end position="1257"/>
    </location>
</feature>
<evidence type="ECO:0000256" key="13">
    <source>
        <dbReference type="SAM" id="MobiDB-lite"/>
    </source>
</evidence>
<evidence type="ECO:0000259" key="16">
    <source>
        <dbReference type="Pfam" id="PF18129"/>
    </source>
</evidence>
<keyword evidence="6 12" id="KW-0378">Hydrolase</keyword>
<dbReference type="InterPro" id="IPR027073">
    <property type="entry name" value="5_3_exoribonuclease"/>
</dbReference>
<dbReference type="EC" id="3.1.13.-" evidence="12"/>
<dbReference type="FunFam" id="3.40.50.12390:FF:000005">
    <property type="entry name" value="5'-3' exoribonuclease 2"/>
    <property type="match status" value="1"/>
</dbReference>
<feature type="compositionally biased region" description="Polar residues" evidence="13">
    <location>
        <begin position="1522"/>
        <end position="1566"/>
    </location>
</feature>
<evidence type="ECO:0000256" key="3">
    <source>
        <dbReference type="ARBA" id="ARBA00022552"/>
    </source>
</evidence>
<dbReference type="GO" id="GO:0004534">
    <property type="term" value="F:5'-3' RNA exonuclease activity"/>
    <property type="evidence" value="ECO:0007669"/>
    <property type="project" value="TreeGrafter"/>
</dbReference>
<feature type="compositionally biased region" description="Basic residues" evidence="13">
    <location>
        <begin position="1238"/>
        <end position="1247"/>
    </location>
</feature>
<dbReference type="GO" id="GO:0016075">
    <property type="term" value="P:rRNA catabolic process"/>
    <property type="evidence" value="ECO:0007669"/>
    <property type="project" value="TreeGrafter"/>
</dbReference>
<feature type="domain" description="Xrn1 N-terminal" evidence="14">
    <location>
        <begin position="1"/>
        <end position="227"/>
    </location>
</feature>
<evidence type="ECO:0000259" key="18">
    <source>
        <dbReference type="Pfam" id="PF18334"/>
    </source>
</evidence>
<keyword evidence="2" id="KW-0806">Transcription termination</keyword>
<evidence type="ECO:0000256" key="8">
    <source>
        <dbReference type="ARBA" id="ARBA00023015"/>
    </source>
</evidence>
<feature type="region of interest" description="Disordered" evidence="13">
    <location>
        <begin position="1464"/>
        <end position="1485"/>
    </location>
</feature>
<dbReference type="PANTHER" id="PTHR12341">
    <property type="entry name" value="5'-&gt;3' EXORIBONUCLEASE"/>
    <property type="match status" value="1"/>
</dbReference>
<protein>
    <recommendedName>
        <fullName evidence="12">5'-3' exoribonuclease 1</fullName>
        <ecNumber evidence="12">3.1.13.-</ecNumber>
    </recommendedName>
</protein>
<dbReference type="InterPro" id="IPR004859">
    <property type="entry name" value="Xrn1_N"/>
</dbReference>
<dbReference type="InterPro" id="IPR040992">
    <property type="entry name" value="XRN1_D1"/>
</dbReference>
<dbReference type="Gene3D" id="3.40.50.12390">
    <property type="match status" value="1"/>
</dbReference>
<dbReference type="InterPro" id="IPR047007">
    <property type="entry name" value="XRN1_D1_sf"/>
</dbReference>
<dbReference type="GO" id="GO:0003723">
    <property type="term" value="F:RNA binding"/>
    <property type="evidence" value="ECO:0007669"/>
    <property type="project" value="UniProtKB-KW"/>
</dbReference>
<comment type="similarity">
    <text evidence="11 12">Belongs to the 5'-3' exonuclease family.</text>
</comment>
<evidence type="ECO:0000256" key="12">
    <source>
        <dbReference type="PIRNR" id="PIRNR006743"/>
    </source>
</evidence>
<reference evidence="19" key="1">
    <citation type="submission" date="2020-08" db="EMBL/GenBank/DDBJ databases">
        <title>Genome sequencing and assembly of the red palm weevil Rhynchophorus ferrugineus.</title>
        <authorList>
            <person name="Dias G.B."/>
            <person name="Bergman C.M."/>
            <person name="Manee M."/>
        </authorList>
    </citation>
    <scope>NUCLEOTIDE SEQUENCE</scope>
    <source>
        <strain evidence="19">AA-2017</strain>
        <tissue evidence="19">Whole larva</tissue>
    </source>
</reference>
<dbReference type="Pfam" id="PF18334">
    <property type="entry name" value="XRN1_D2_D3"/>
    <property type="match status" value="1"/>
</dbReference>
<evidence type="ECO:0000256" key="5">
    <source>
        <dbReference type="ARBA" id="ARBA00022722"/>
    </source>
</evidence>
<evidence type="ECO:0000256" key="4">
    <source>
        <dbReference type="ARBA" id="ARBA00022664"/>
    </source>
</evidence>
<keyword evidence="12" id="KW-0963">Cytoplasm</keyword>
<name>A0A834IBD5_RHYFE</name>
<keyword evidence="9" id="KW-0804">Transcription</keyword>
<evidence type="ECO:0000313" key="20">
    <source>
        <dbReference type="Proteomes" id="UP000625711"/>
    </source>
</evidence>
<keyword evidence="5 12" id="KW-0540">Nuclease</keyword>
<dbReference type="InterPro" id="IPR047008">
    <property type="entry name" value="XRN1_SH3_sf"/>
</dbReference>
<dbReference type="Pfam" id="PF18332">
    <property type="entry name" value="XRN1_D1"/>
    <property type="match status" value="1"/>
</dbReference>
<feature type="domain" description="Xrn1 helical" evidence="15">
    <location>
        <begin position="273"/>
        <end position="611"/>
    </location>
</feature>
<feature type="domain" description="5'-3' exoribonuclease 1 D1" evidence="17">
    <location>
        <begin position="665"/>
        <end position="834"/>
    </location>
</feature>
<evidence type="ECO:0000256" key="11">
    <source>
        <dbReference type="ARBA" id="ARBA00038299"/>
    </source>
</evidence>
<dbReference type="InterPro" id="IPR041106">
    <property type="entry name" value="XRN1_D2_D3"/>
</dbReference>
<feature type="domain" description="Exoribonuclease Xrn1 D2/D3" evidence="18">
    <location>
        <begin position="846"/>
        <end position="1067"/>
    </location>
</feature>
<feature type="compositionally biased region" description="Basic residues" evidence="13">
    <location>
        <begin position="1567"/>
        <end position="1580"/>
    </location>
</feature>
<dbReference type="Proteomes" id="UP000625711">
    <property type="component" value="Unassembled WGS sequence"/>
</dbReference>
<keyword evidence="4" id="KW-0507">mRNA processing</keyword>
<dbReference type="SUPFAM" id="SSF54768">
    <property type="entry name" value="dsRNA-binding domain-like"/>
    <property type="match status" value="1"/>
</dbReference>
<dbReference type="GO" id="GO:0000956">
    <property type="term" value="P:nuclear-transcribed mRNA catabolic process"/>
    <property type="evidence" value="ECO:0007669"/>
    <property type="project" value="InterPro"/>
</dbReference>
<feature type="region of interest" description="Disordered" evidence="13">
    <location>
        <begin position="1355"/>
        <end position="1377"/>
    </location>
</feature>
<gene>
    <name evidence="19" type="ORF">GWI33_008828</name>
</gene>
<proteinExistence type="inferred from homology"/>
<evidence type="ECO:0000259" key="14">
    <source>
        <dbReference type="Pfam" id="PF03159"/>
    </source>
</evidence>
<evidence type="ECO:0000259" key="15">
    <source>
        <dbReference type="Pfam" id="PF17846"/>
    </source>
</evidence>
<dbReference type="PIRSF" id="PIRSF006743">
    <property type="entry name" value="Exonuclease_Xnr1"/>
    <property type="match status" value="1"/>
</dbReference>
<dbReference type="InterPro" id="IPR041412">
    <property type="entry name" value="Xrn1_helical"/>
</dbReference>
<dbReference type="FunFam" id="3.40.50.12390:FF:000004">
    <property type="entry name" value="5'-3' exoribonuclease 1"/>
    <property type="match status" value="1"/>
</dbReference>
<evidence type="ECO:0000256" key="1">
    <source>
        <dbReference type="ARBA" id="ARBA00004123"/>
    </source>
</evidence>
<evidence type="ECO:0000259" key="17">
    <source>
        <dbReference type="Pfam" id="PF18332"/>
    </source>
</evidence>
<dbReference type="Gene3D" id="1.25.40.1050">
    <property type="match status" value="1"/>
</dbReference>
<dbReference type="PANTHER" id="PTHR12341:SF7">
    <property type="entry name" value="5'-3' EXORIBONUCLEASE 1"/>
    <property type="match status" value="1"/>
</dbReference>
<dbReference type="Gene3D" id="2.170.260.40">
    <property type="match status" value="1"/>
</dbReference>
<keyword evidence="3" id="KW-0698">rRNA processing</keyword>
<keyword evidence="10" id="KW-0539">Nucleus</keyword>
<accession>A0A834IBD5</accession>
<dbReference type="GO" id="GO:0005737">
    <property type="term" value="C:cytoplasm"/>
    <property type="evidence" value="ECO:0007669"/>
    <property type="project" value="UniProtKB-SubCell"/>
</dbReference>
<evidence type="ECO:0000256" key="2">
    <source>
        <dbReference type="ARBA" id="ARBA00022472"/>
    </source>
</evidence>
<evidence type="ECO:0000256" key="9">
    <source>
        <dbReference type="ARBA" id="ARBA00023163"/>
    </source>
</evidence>
<feature type="region of interest" description="Disordered" evidence="13">
    <location>
        <begin position="1522"/>
        <end position="1588"/>
    </location>
</feature>
<comment type="caution">
    <text evidence="19">The sequence shown here is derived from an EMBL/GenBank/DDBJ whole genome shotgun (WGS) entry which is preliminary data.</text>
</comment>
<evidence type="ECO:0000256" key="10">
    <source>
        <dbReference type="ARBA" id="ARBA00023242"/>
    </source>
</evidence>
<dbReference type="Gene3D" id="2.30.30.750">
    <property type="match status" value="1"/>
</dbReference>
<dbReference type="Pfam" id="PF17846">
    <property type="entry name" value="XRN_M"/>
    <property type="match status" value="1"/>
</dbReference>
<comment type="subcellular location">
    <subcellularLocation>
        <location evidence="12">Cytoplasm</location>
    </subcellularLocation>
    <subcellularLocation>
        <location evidence="1">Nucleus</location>
    </subcellularLocation>
</comment>
<evidence type="ECO:0000313" key="19">
    <source>
        <dbReference type="EMBL" id="KAF7278057.1"/>
    </source>
</evidence>
<evidence type="ECO:0000256" key="7">
    <source>
        <dbReference type="ARBA" id="ARBA00022839"/>
    </source>
</evidence>
<dbReference type="EMBL" id="JAACXV010000408">
    <property type="protein sequence ID" value="KAF7278057.1"/>
    <property type="molecule type" value="Genomic_DNA"/>
</dbReference>